<dbReference type="GO" id="GO:0004869">
    <property type="term" value="F:cysteine-type endopeptidase inhibitor activity"/>
    <property type="evidence" value="ECO:0007669"/>
    <property type="project" value="UniProtKB-KW"/>
</dbReference>
<dbReference type="PANTHER" id="PTHR11413:SF110">
    <property type="entry name" value="CYSTEINE PROTEINASE INHIBITOR 6"/>
    <property type="match status" value="1"/>
</dbReference>
<dbReference type="InterPro" id="IPR018073">
    <property type="entry name" value="Prot_inh_cystat_CS"/>
</dbReference>
<organism evidence="5 6">
    <name type="scientific">Cinnamomum micranthum f. kanehirae</name>
    <dbReference type="NCBI Taxonomy" id="337451"/>
    <lineage>
        <taxon>Eukaryota</taxon>
        <taxon>Viridiplantae</taxon>
        <taxon>Streptophyta</taxon>
        <taxon>Embryophyta</taxon>
        <taxon>Tracheophyta</taxon>
        <taxon>Spermatophyta</taxon>
        <taxon>Magnoliopsida</taxon>
        <taxon>Magnoliidae</taxon>
        <taxon>Laurales</taxon>
        <taxon>Lauraceae</taxon>
        <taxon>Cinnamomum</taxon>
    </lineage>
</organism>
<keyword evidence="6" id="KW-1185">Reference proteome</keyword>
<keyword evidence="2 3" id="KW-0789">Thiol protease inhibitor</keyword>
<accession>A0A3S3MAA8</accession>
<dbReference type="STRING" id="337451.A0A3S3MAA8"/>
<evidence type="ECO:0000259" key="4">
    <source>
        <dbReference type="SMART" id="SM00043"/>
    </source>
</evidence>
<dbReference type="SUPFAM" id="SSF54403">
    <property type="entry name" value="Cystatin/monellin"/>
    <property type="match status" value="1"/>
</dbReference>
<sequence>MYNPTMNKSLVKFPCLLLLLSILFVHFSHLCFSAVAMPLLGGVRDVPDHNSVESKELARFAVQEHNKKANTFLEFSRVVKAKVQVVAGTMHYITLEVVEAGQKKIYEAKVWVKPWENFKELQEFKPVGDSSSTSSDA</sequence>
<dbReference type="CDD" id="cd00042">
    <property type="entry name" value="CY"/>
    <property type="match status" value="1"/>
</dbReference>
<gene>
    <name evidence="5" type="ORF">CKAN_00447900</name>
</gene>
<comment type="similarity">
    <text evidence="3">Belongs to the cystatin family. Phytocystatin subfamily.</text>
</comment>
<dbReference type="Gene3D" id="3.10.450.10">
    <property type="match status" value="1"/>
</dbReference>
<dbReference type="PANTHER" id="PTHR11413">
    <property type="entry name" value="CYSTATIN FAMILY MEMBER"/>
    <property type="match status" value="1"/>
</dbReference>
<dbReference type="Pfam" id="PF16845">
    <property type="entry name" value="SQAPI"/>
    <property type="match status" value="1"/>
</dbReference>
<dbReference type="Proteomes" id="UP000283530">
    <property type="component" value="Unassembled WGS sequence"/>
</dbReference>
<evidence type="ECO:0000256" key="1">
    <source>
        <dbReference type="ARBA" id="ARBA00022690"/>
    </source>
</evidence>
<evidence type="ECO:0000256" key="3">
    <source>
        <dbReference type="RuleBase" id="RU362130"/>
    </source>
</evidence>
<comment type="caution">
    <text evidence="5">The sequence shown here is derived from an EMBL/GenBank/DDBJ whole genome shotgun (WGS) entry which is preliminary data.</text>
</comment>
<dbReference type="InterPro" id="IPR027214">
    <property type="entry name" value="Cystatin"/>
</dbReference>
<dbReference type="EMBL" id="QPKB01000002">
    <property type="protein sequence ID" value="RWR76067.1"/>
    <property type="molecule type" value="Genomic_DNA"/>
</dbReference>
<dbReference type="FunFam" id="3.10.450.10:FF:000016">
    <property type="entry name" value="Cysteine proteinase inhibitor"/>
    <property type="match status" value="1"/>
</dbReference>
<name>A0A3S3MAA8_9MAGN</name>
<dbReference type="SMART" id="SM00043">
    <property type="entry name" value="CY"/>
    <property type="match status" value="1"/>
</dbReference>
<dbReference type="AlphaFoldDB" id="A0A3S3MAA8"/>
<keyword evidence="1 3" id="KW-0646">Protease inhibitor</keyword>
<protein>
    <recommendedName>
        <fullName evidence="3">Cysteine proteinase inhibitor</fullName>
    </recommendedName>
</protein>
<dbReference type="OrthoDB" id="1908104at2759"/>
<proteinExistence type="inferred from homology"/>
<evidence type="ECO:0000313" key="5">
    <source>
        <dbReference type="EMBL" id="RWR76067.1"/>
    </source>
</evidence>
<dbReference type="InterPro" id="IPR000010">
    <property type="entry name" value="Cystatin_dom"/>
</dbReference>
<dbReference type="PROSITE" id="PS00287">
    <property type="entry name" value="CYSTATIN"/>
    <property type="match status" value="1"/>
</dbReference>
<evidence type="ECO:0000313" key="6">
    <source>
        <dbReference type="Proteomes" id="UP000283530"/>
    </source>
</evidence>
<dbReference type="InterPro" id="IPR046350">
    <property type="entry name" value="Cystatin_sf"/>
</dbReference>
<reference evidence="5 6" key="1">
    <citation type="journal article" date="2019" name="Nat. Plants">
        <title>Stout camphor tree genome fills gaps in understanding of flowering plant genome evolution.</title>
        <authorList>
            <person name="Chaw S.M."/>
            <person name="Liu Y.C."/>
            <person name="Wu Y.W."/>
            <person name="Wang H.Y."/>
            <person name="Lin C.I."/>
            <person name="Wu C.S."/>
            <person name="Ke H.M."/>
            <person name="Chang L.Y."/>
            <person name="Hsu C.Y."/>
            <person name="Yang H.T."/>
            <person name="Sudianto E."/>
            <person name="Hsu M.H."/>
            <person name="Wu K.P."/>
            <person name="Wang L.N."/>
            <person name="Leebens-Mack J.H."/>
            <person name="Tsai I.J."/>
        </authorList>
    </citation>
    <scope>NUCLEOTIDE SEQUENCE [LARGE SCALE GENOMIC DNA]</scope>
    <source>
        <strain evidence="6">cv. Chaw 1501</strain>
        <tissue evidence="5">Young leaves</tissue>
    </source>
</reference>
<feature type="domain" description="Cystatin" evidence="4">
    <location>
        <begin position="38"/>
        <end position="127"/>
    </location>
</feature>
<evidence type="ECO:0000256" key="2">
    <source>
        <dbReference type="ARBA" id="ARBA00022704"/>
    </source>
</evidence>